<gene>
    <name evidence="3" type="ORF">NCTC12410_01092</name>
</gene>
<proteinExistence type="predicted"/>
<dbReference type="PANTHER" id="PTHR43674">
    <property type="entry name" value="NITRILASE C965.09-RELATED"/>
    <property type="match status" value="1"/>
</dbReference>
<dbReference type="AlphaFoldDB" id="A0A377J444"/>
<dbReference type="Pfam" id="PF00795">
    <property type="entry name" value="CN_hydrolase"/>
    <property type="match status" value="1"/>
</dbReference>
<dbReference type="SUPFAM" id="SSF56317">
    <property type="entry name" value="Carbon-nitrogen hydrolase"/>
    <property type="match status" value="1"/>
</dbReference>
<keyword evidence="1 3" id="KW-0378">Hydrolase</keyword>
<protein>
    <submittedName>
        <fullName evidence="3">Carbon-nitrogen hydrolase</fullName>
    </submittedName>
</protein>
<dbReference type="InterPro" id="IPR036526">
    <property type="entry name" value="C-N_Hydrolase_sf"/>
</dbReference>
<feature type="domain" description="CN hydrolase" evidence="2">
    <location>
        <begin position="1"/>
        <end position="244"/>
    </location>
</feature>
<dbReference type="GO" id="GO:0033388">
    <property type="term" value="P:putrescine biosynthetic process from arginine"/>
    <property type="evidence" value="ECO:0007669"/>
    <property type="project" value="TreeGrafter"/>
</dbReference>
<dbReference type="PROSITE" id="PS50263">
    <property type="entry name" value="CN_HYDROLASE"/>
    <property type="match status" value="1"/>
</dbReference>
<reference evidence="3 4" key="1">
    <citation type="submission" date="2018-06" db="EMBL/GenBank/DDBJ databases">
        <authorList>
            <consortium name="Pathogen Informatics"/>
            <person name="Doyle S."/>
        </authorList>
    </citation>
    <scope>NUCLEOTIDE SEQUENCE [LARGE SCALE GENOMIC DNA]</scope>
    <source>
        <strain evidence="3 4">NCTC12410</strain>
    </source>
</reference>
<dbReference type="EMBL" id="UGHV01000001">
    <property type="protein sequence ID" value="STO97267.1"/>
    <property type="molecule type" value="Genomic_DNA"/>
</dbReference>
<evidence type="ECO:0000313" key="3">
    <source>
        <dbReference type="EMBL" id="STO97267.1"/>
    </source>
</evidence>
<sequence length="261" mass="29991">MRIELYQQDTLSINDSRLALFCHKLPKDALVVLPEYTLNPFFTALCKQSQDEILAHSTAQIISLEALAQKHHIHFVAPIITKVKNTLCKQLVYINPESTKHIYYTQQRLIAYEYWNEAAYFGNPQPKTIKTPSIFTLGGCKIAMLFGFEIHFDEIWCKLKAQGVDIVIMPCANTFDSASRWRELCKVRSLLNGCAILRVNRIGTCEVCDEQWEFYGDSLITMPDGTILDHLGDAQERLSITLTRTQITHIAQEWGFRKIFE</sequence>
<organism evidence="3 4">
    <name type="scientific">Helicobacter canis</name>
    <dbReference type="NCBI Taxonomy" id="29419"/>
    <lineage>
        <taxon>Bacteria</taxon>
        <taxon>Pseudomonadati</taxon>
        <taxon>Campylobacterota</taxon>
        <taxon>Epsilonproteobacteria</taxon>
        <taxon>Campylobacterales</taxon>
        <taxon>Helicobacteraceae</taxon>
        <taxon>Helicobacter</taxon>
    </lineage>
</organism>
<evidence type="ECO:0000313" key="4">
    <source>
        <dbReference type="Proteomes" id="UP000254841"/>
    </source>
</evidence>
<evidence type="ECO:0000259" key="2">
    <source>
        <dbReference type="PROSITE" id="PS50263"/>
    </source>
</evidence>
<accession>A0A377J444</accession>
<dbReference type="GO" id="GO:0050126">
    <property type="term" value="F:N-carbamoylputrescine amidase activity"/>
    <property type="evidence" value="ECO:0007669"/>
    <property type="project" value="TreeGrafter"/>
</dbReference>
<dbReference type="Gene3D" id="3.60.110.10">
    <property type="entry name" value="Carbon-nitrogen hydrolase"/>
    <property type="match status" value="1"/>
</dbReference>
<name>A0A377J444_9HELI</name>
<dbReference type="CDD" id="cd07197">
    <property type="entry name" value="nitrilase"/>
    <property type="match status" value="1"/>
</dbReference>
<dbReference type="RefSeq" id="WP_115011517.1">
    <property type="nucleotide sequence ID" value="NZ_UGHV01000001.1"/>
</dbReference>
<dbReference type="InterPro" id="IPR050345">
    <property type="entry name" value="Aliph_Amidase/BUP"/>
</dbReference>
<dbReference type="InterPro" id="IPR003010">
    <property type="entry name" value="C-N_Hydrolase"/>
</dbReference>
<dbReference type="Proteomes" id="UP000254841">
    <property type="component" value="Unassembled WGS sequence"/>
</dbReference>
<evidence type="ECO:0000256" key="1">
    <source>
        <dbReference type="ARBA" id="ARBA00022801"/>
    </source>
</evidence>
<dbReference type="OrthoDB" id="5357560at2"/>
<dbReference type="PANTHER" id="PTHR43674:SF2">
    <property type="entry name" value="BETA-UREIDOPROPIONASE"/>
    <property type="match status" value="1"/>
</dbReference>